<comment type="similarity">
    <text evidence="3">Belongs to the kynurenine formamidase family.</text>
</comment>
<reference evidence="4 5" key="1">
    <citation type="journal article" date="2014" name="BMC Genomics">
        <title>Comparative genome sequencing reveals chemotype-specific gene clusters in the toxigenic black mold Stachybotrys.</title>
        <authorList>
            <person name="Semeiks J."/>
            <person name="Borek D."/>
            <person name="Otwinowski Z."/>
            <person name="Grishin N.V."/>
        </authorList>
    </citation>
    <scope>NUCLEOTIDE SEQUENCE [LARGE SCALE GENOMIC DNA]</scope>
    <source>
        <strain evidence="5">CBS 109288 / IBT 7711</strain>
    </source>
</reference>
<dbReference type="AlphaFoldDB" id="A0A084AJJ7"/>
<dbReference type="GO" id="GO:0004061">
    <property type="term" value="F:arylformamidase activity"/>
    <property type="evidence" value="ECO:0007669"/>
    <property type="project" value="UniProtKB-UniRule"/>
</dbReference>
<comment type="subunit">
    <text evidence="3">Homodimer.</text>
</comment>
<dbReference type="SUPFAM" id="SSF53474">
    <property type="entry name" value="alpha/beta-Hydrolases"/>
    <property type="match status" value="1"/>
</dbReference>
<dbReference type="ESTHER" id="stach-a0a084ajj7">
    <property type="family name" value="Kynurenine-formamidase"/>
</dbReference>
<sequence>MADIPGLRFTCHQYGEHKLQRVGVWQFASSQQNASGQWVIYIHGGAWRDPRILLETFAPSIKHILSSKEKIPSSAVRGFISIDYRLSPHPDFPQDPAAVPKSEIRSACHPDHVRDVLAAVRFLSEEYQLGSNYILIGHSAGATLAYQLFMGKDALAVNAPELATPRVIIGVSGIYDLVDIDERHGGNYGGFISCAFGDDKACWQRVSPRRFPGTFRDNFTGTHLSLLAWSPEDSLIDEPEIDGMASKLREDGVTTLVVKDLTGEHDFVWEDGSQIARLLALALQNLQVK</sequence>
<dbReference type="GO" id="GO:0034354">
    <property type="term" value="P:'de novo' NAD+ biosynthetic process from L-tryptophan"/>
    <property type="evidence" value="ECO:0007669"/>
    <property type="project" value="UniProtKB-UniRule"/>
</dbReference>
<evidence type="ECO:0000256" key="2">
    <source>
        <dbReference type="ARBA" id="ARBA00023079"/>
    </source>
</evidence>
<dbReference type="EC" id="3.5.1.9" evidence="3"/>
<evidence type="ECO:0000313" key="5">
    <source>
        <dbReference type="Proteomes" id="UP000028045"/>
    </source>
</evidence>
<dbReference type="GO" id="GO:0019441">
    <property type="term" value="P:L-tryptophan catabolic process to kynurenine"/>
    <property type="evidence" value="ECO:0007669"/>
    <property type="project" value="UniProtKB-UniRule"/>
</dbReference>
<evidence type="ECO:0000256" key="1">
    <source>
        <dbReference type="ARBA" id="ARBA00022801"/>
    </source>
</evidence>
<comment type="function">
    <text evidence="3">Catalyzes the hydrolysis of N-formyl-L-kynurenine to L-kynurenine, the second step in the kynurenine pathway of tryptophan degradation. Kynurenine may be further oxidized to nicotinic acid, NAD(H) and NADP(H). Required for elimination of toxic metabolites.</text>
</comment>
<organism evidence="4 5">
    <name type="scientific">Stachybotrys chartarum (strain CBS 109288 / IBT 7711)</name>
    <name type="common">Toxic black mold</name>
    <name type="synonym">Stilbospora chartarum</name>
    <dbReference type="NCBI Taxonomy" id="1280523"/>
    <lineage>
        <taxon>Eukaryota</taxon>
        <taxon>Fungi</taxon>
        <taxon>Dikarya</taxon>
        <taxon>Ascomycota</taxon>
        <taxon>Pezizomycotina</taxon>
        <taxon>Sordariomycetes</taxon>
        <taxon>Hypocreomycetidae</taxon>
        <taxon>Hypocreales</taxon>
        <taxon>Stachybotryaceae</taxon>
        <taxon>Stachybotrys</taxon>
    </lineage>
</organism>
<name>A0A084AJJ7_STACB</name>
<evidence type="ECO:0000313" key="4">
    <source>
        <dbReference type="EMBL" id="KEY65476.1"/>
    </source>
</evidence>
<evidence type="ECO:0000256" key="3">
    <source>
        <dbReference type="HAMAP-Rule" id="MF_03014"/>
    </source>
</evidence>
<dbReference type="Proteomes" id="UP000028045">
    <property type="component" value="Unassembled WGS sequence"/>
</dbReference>
<dbReference type="HAMAP" id="MF_03014">
    <property type="entry name" value="KFase"/>
    <property type="match status" value="1"/>
</dbReference>
<comment type="domain">
    <text evidence="3">The main chain amide nitrogen atoms of the second glycine and its adjacent residue in the HGGXW motif define the oxyanion hole, and stabilize the oxyanion that forms during the nucleophilic attack by the catalytic serine during substrate cleavage.</text>
</comment>
<keyword evidence="1 3" id="KW-0378">Hydrolase</keyword>
<protein>
    <recommendedName>
        <fullName evidence="3">Kynurenine formamidase</fullName>
        <shortName evidence="3">KFA</shortName>
        <shortName evidence="3">KFase</shortName>
        <ecNumber evidence="3">3.5.1.9</ecNumber>
    </recommendedName>
    <alternativeName>
        <fullName evidence="3">Arylformamidase</fullName>
    </alternativeName>
    <alternativeName>
        <fullName evidence="3">N-formylkynurenine formamidase</fullName>
        <shortName evidence="3">FKF</shortName>
    </alternativeName>
</protein>
<dbReference type="PANTHER" id="PTHR48081">
    <property type="entry name" value="AB HYDROLASE SUPERFAMILY PROTEIN C4A8.06C"/>
    <property type="match status" value="1"/>
</dbReference>
<feature type="active site" description="Nucleophile" evidence="3">
    <location>
        <position position="139"/>
    </location>
</feature>
<dbReference type="HOGENOM" id="CLU_016852_0_0_1"/>
<keyword evidence="2 3" id="KW-0823">Tryptophan catabolism</keyword>
<proteinExistence type="inferred from homology"/>
<feature type="active site" evidence="3">
    <location>
        <position position="265"/>
    </location>
</feature>
<dbReference type="UniPathway" id="UPA00333">
    <property type="reaction ID" value="UER00454"/>
</dbReference>
<keyword evidence="5" id="KW-1185">Reference proteome</keyword>
<dbReference type="InterPro" id="IPR029058">
    <property type="entry name" value="AB_hydrolase_fold"/>
</dbReference>
<dbReference type="EMBL" id="KL648702">
    <property type="protein sequence ID" value="KEY65476.1"/>
    <property type="molecule type" value="Genomic_DNA"/>
</dbReference>
<feature type="short sequence motif" description="HGGXW" evidence="3">
    <location>
        <begin position="43"/>
        <end position="47"/>
    </location>
</feature>
<dbReference type="Gene3D" id="3.40.50.1820">
    <property type="entry name" value="alpha/beta hydrolase"/>
    <property type="match status" value="1"/>
</dbReference>
<comment type="catalytic activity">
    <reaction evidence="3">
        <text>N-formyl-L-kynurenine + H2O = L-kynurenine + formate + H(+)</text>
        <dbReference type="Rhea" id="RHEA:13009"/>
        <dbReference type="ChEBI" id="CHEBI:15377"/>
        <dbReference type="ChEBI" id="CHEBI:15378"/>
        <dbReference type="ChEBI" id="CHEBI:15740"/>
        <dbReference type="ChEBI" id="CHEBI:57959"/>
        <dbReference type="ChEBI" id="CHEBI:58629"/>
        <dbReference type="EC" id="3.5.1.9"/>
    </reaction>
</comment>
<dbReference type="InterPro" id="IPR050300">
    <property type="entry name" value="GDXG_lipolytic_enzyme"/>
</dbReference>
<dbReference type="PANTHER" id="PTHR48081:SF33">
    <property type="entry name" value="KYNURENINE FORMAMIDASE"/>
    <property type="match status" value="1"/>
</dbReference>
<dbReference type="InterPro" id="IPR027519">
    <property type="entry name" value="KFase_ver/fungi-typ"/>
</dbReference>
<dbReference type="OrthoDB" id="420264at2759"/>
<gene>
    <name evidence="4" type="ORF">S7711_08315</name>
</gene>
<accession>A0A084AJJ7</accession>
<comment type="pathway">
    <text evidence="3">Amino-acid degradation; L-tryptophan degradation via kynurenine pathway; L-kynurenine from L-tryptophan: step 2/2.</text>
</comment>
<feature type="active site" evidence="3">
    <location>
        <position position="233"/>
    </location>
</feature>